<comment type="caution">
    <text evidence="1">The sequence shown here is derived from an EMBL/GenBank/DDBJ whole genome shotgun (WGS) entry which is preliminary data.</text>
</comment>
<dbReference type="Proteomes" id="UP001497680">
    <property type="component" value="Unassembled WGS sequence"/>
</dbReference>
<dbReference type="EMBL" id="MU394357">
    <property type="protein sequence ID" value="KAI6083155.1"/>
    <property type="molecule type" value="Genomic_DNA"/>
</dbReference>
<protein>
    <submittedName>
        <fullName evidence="1">Uncharacterized protein</fullName>
    </submittedName>
</protein>
<sequence length="1341" mass="148997">MSLQTFVLENDEWVSRTITADELMRDNSSSTRKAGRPPPSKPPTCGVLTRTIVDSPVIRWVLPVQLRSSRHNDVALISDHSVQICELGRDRQLQDIIKKDDFGSRIRNAVVMGSPQYSRKASESTEDGIHVKSEDSDTKASDLTTAPSRRDVNPQLPPQLLILVLEWGDLVFLFLRPGEGDSCSWEWVPSTHKVPGQRLVYPGFHMAIDPSSTFLTLACSEDLFIVYQLESMEALQAQYAQGDSLEPIKKRIARPVKGIIHKIEFLHPTHGNEVQVILLIIMIQPEVSKLAILEWDSRSDINHVFQQDIKGYRLDEDYRMPLLVVPLKVRNAFLIITERITATCSDILSGPPVFVQFALANREDTPLHHGTREPLWTAWTRPIRHPPYHDKKDVIYLAREDGLINFLECGDESEIETSVSMGSVDCNIDTAFASLFHLFADVLVTGGDSGPGAVWNVEARQTLQRIGSIPNWSPTVDFAVTNDLASRAVEEHGADSNISPLSNNKSVVPLRPDKVFACSGRGVTGAITEFRYGIQARIGLDLTYSSNIRHSWALSDFNGDSEDGFYLLLALPNSSAALHLSRDFSEASEKDHDAVPYDLSSTTLAVQETSDRVVQVTANYITVVTPGGYSQNLLSEVIKDYAAAVADAAVHENTIALAVYSGSNFKLVLLGLDNSKVSLQHVFDVEGEITCLAIEKLGGDLVVLAGIRQGEESTLAIYPAESEQQVYAAPILLKLQLTAEISSTNPLDNDTFGAMTSLVYAQDNSSSKQVIVAGTRSGDVLTIRLDPTQPGSYEMSRGRFGASPCHAFSGLVVGDPDIVLVCCDTELAILAAGEIQRIWPTDGDRPMMSCPPINSVAPLYKVLPEYGKSTLVMIAGPRIMVTDLQRRPKPVPRYFPVGGTPVKILYSPRLDALVTVVSKDGLPSLHFLDPVTGYDLSQPFERKKASGSYEYYDVDYITGLGNMDTRTISLATWTYRAAGIRGDWIVLAMRRKENEGLLLIISAESENASHPSLPRRIRFWTKFDRKIRDGPIWSVATDESGVFLCVGNHVQYHIIEDNRFKVVRTHELPSPASWMQVVNQRLHVFTSKHSFIVLDYTSAPSSETGEQMVRLHTDDTCRNSLHAIEVGTSPNTITMLSDPMCGIHGLWTPPEDERPLKLVFQAELQASIRRFARGYTRALWGSHKNRLRFGCINTGPVGSDILGLTIDGSIQHFSLLNEDAWRLLRFIQNLALRSPMICPHLSFLNLDDDDDYEDDGSLGPEPSLNPKSNMQVDGDILQRCVERRALALLVSKPQHMRRLKELLEPLDEEKVLLVPREPPYQNTPYIDLAYCILAYYLAPVL</sequence>
<accession>A0ACC0CSS9</accession>
<gene>
    <name evidence="1" type="ORF">F4821DRAFT_197278</name>
</gene>
<name>A0ACC0CSS9_9PEZI</name>
<evidence type="ECO:0000313" key="2">
    <source>
        <dbReference type="Proteomes" id="UP001497680"/>
    </source>
</evidence>
<proteinExistence type="predicted"/>
<evidence type="ECO:0000313" key="1">
    <source>
        <dbReference type="EMBL" id="KAI6083155.1"/>
    </source>
</evidence>
<organism evidence="1 2">
    <name type="scientific">Hypoxylon rubiginosum</name>
    <dbReference type="NCBI Taxonomy" id="110542"/>
    <lineage>
        <taxon>Eukaryota</taxon>
        <taxon>Fungi</taxon>
        <taxon>Dikarya</taxon>
        <taxon>Ascomycota</taxon>
        <taxon>Pezizomycotina</taxon>
        <taxon>Sordariomycetes</taxon>
        <taxon>Xylariomycetidae</taxon>
        <taxon>Xylariales</taxon>
        <taxon>Hypoxylaceae</taxon>
        <taxon>Hypoxylon</taxon>
    </lineage>
</organism>
<reference evidence="1 2" key="1">
    <citation type="journal article" date="2022" name="New Phytol.">
        <title>Ecological generalism drives hyperdiversity of secondary metabolite gene clusters in xylarialean endophytes.</title>
        <authorList>
            <person name="Franco M.E.E."/>
            <person name="Wisecaver J.H."/>
            <person name="Arnold A.E."/>
            <person name="Ju Y.M."/>
            <person name="Slot J.C."/>
            <person name="Ahrendt S."/>
            <person name="Moore L.P."/>
            <person name="Eastman K.E."/>
            <person name="Scott K."/>
            <person name="Konkel Z."/>
            <person name="Mondo S.J."/>
            <person name="Kuo A."/>
            <person name="Hayes R.D."/>
            <person name="Haridas S."/>
            <person name="Andreopoulos B."/>
            <person name="Riley R."/>
            <person name="LaButti K."/>
            <person name="Pangilinan J."/>
            <person name="Lipzen A."/>
            <person name="Amirebrahimi M."/>
            <person name="Yan J."/>
            <person name="Adam C."/>
            <person name="Keymanesh K."/>
            <person name="Ng V."/>
            <person name="Louie K."/>
            <person name="Northen T."/>
            <person name="Drula E."/>
            <person name="Henrissat B."/>
            <person name="Hsieh H.M."/>
            <person name="Youens-Clark K."/>
            <person name="Lutzoni F."/>
            <person name="Miadlikowska J."/>
            <person name="Eastwood D.C."/>
            <person name="Hamelin R.C."/>
            <person name="Grigoriev I.V."/>
            <person name="U'Ren J.M."/>
        </authorList>
    </citation>
    <scope>NUCLEOTIDE SEQUENCE [LARGE SCALE GENOMIC DNA]</scope>
    <source>
        <strain evidence="1 2">ER1909</strain>
    </source>
</reference>
<keyword evidence="2" id="KW-1185">Reference proteome</keyword>